<feature type="region of interest" description="Disordered" evidence="3">
    <location>
        <begin position="648"/>
        <end position="679"/>
    </location>
</feature>
<dbReference type="Gene3D" id="3.20.20.80">
    <property type="entry name" value="Glycosidases"/>
    <property type="match status" value="1"/>
</dbReference>
<dbReference type="GO" id="GO:0005975">
    <property type="term" value="P:carbohydrate metabolic process"/>
    <property type="evidence" value="ECO:0007669"/>
    <property type="project" value="InterPro"/>
</dbReference>
<reference evidence="5 6" key="1">
    <citation type="submission" date="2015-02" db="EMBL/GenBank/DDBJ databases">
        <title>Draft genome sequences of ten Microbacterium spp. with emphasis on heavy metal contaminated environments.</title>
        <authorList>
            <person name="Corretto E."/>
        </authorList>
    </citation>
    <scope>NUCLEOTIDE SEQUENCE [LARGE SCALE GENOMIC DNA]</scope>
    <source>
        <strain evidence="5 6">DSM 8608</strain>
    </source>
</reference>
<keyword evidence="1 5" id="KW-0378">Hydrolase</keyword>
<dbReference type="CDD" id="cd02857">
    <property type="entry name" value="E_set_CDase_PDE_N"/>
    <property type="match status" value="1"/>
</dbReference>
<gene>
    <name evidence="5" type="primary">malZ</name>
    <name evidence="5" type="ORF">RS82_00492</name>
</gene>
<dbReference type="Proteomes" id="UP000034098">
    <property type="component" value="Unassembled WGS sequence"/>
</dbReference>
<dbReference type="SMART" id="SM00642">
    <property type="entry name" value="Aamy"/>
    <property type="match status" value="1"/>
</dbReference>
<keyword evidence="6" id="KW-1185">Reference proteome</keyword>
<dbReference type="EMBL" id="JYJA01000022">
    <property type="protein sequence ID" value="KJL44985.1"/>
    <property type="molecule type" value="Genomic_DNA"/>
</dbReference>
<accession>A0A0M2HEC8</accession>
<dbReference type="Gene3D" id="2.60.40.1180">
    <property type="entry name" value="Golgi alpha-mannosidase II"/>
    <property type="match status" value="1"/>
</dbReference>
<dbReference type="CDD" id="cd11338">
    <property type="entry name" value="AmyAc_CMD"/>
    <property type="match status" value="1"/>
</dbReference>
<organism evidence="5 6">
    <name type="scientific">Microbacterium trichothecenolyticum</name>
    <name type="common">Aureobacterium trichothecenolyticum</name>
    <dbReference type="NCBI Taxonomy" id="69370"/>
    <lineage>
        <taxon>Bacteria</taxon>
        <taxon>Bacillati</taxon>
        <taxon>Actinomycetota</taxon>
        <taxon>Actinomycetes</taxon>
        <taxon>Micrococcales</taxon>
        <taxon>Microbacteriaceae</taxon>
        <taxon>Microbacterium</taxon>
    </lineage>
</organism>
<dbReference type="PATRIC" id="fig|69370.6.peg.516"/>
<dbReference type="Pfam" id="PF00128">
    <property type="entry name" value="Alpha-amylase"/>
    <property type="match status" value="1"/>
</dbReference>
<evidence type="ECO:0000256" key="2">
    <source>
        <dbReference type="ARBA" id="ARBA00023295"/>
    </source>
</evidence>
<dbReference type="GO" id="GO:0004558">
    <property type="term" value="F:alpha-1,4-glucosidase activity"/>
    <property type="evidence" value="ECO:0007669"/>
    <property type="project" value="UniProtKB-EC"/>
</dbReference>
<evidence type="ECO:0000313" key="5">
    <source>
        <dbReference type="EMBL" id="KJL44985.1"/>
    </source>
</evidence>
<feature type="domain" description="Glycosyl hydrolase family 13 catalytic" evidence="4">
    <location>
        <begin position="152"/>
        <end position="555"/>
    </location>
</feature>
<dbReference type="InterPro" id="IPR006047">
    <property type="entry name" value="GH13_cat_dom"/>
</dbReference>
<evidence type="ECO:0000313" key="6">
    <source>
        <dbReference type="Proteomes" id="UP000034098"/>
    </source>
</evidence>
<dbReference type="SUPFAM" id="SSF51445">
    <property type="entry name" value="(Trans)glycosidases"/>
    <property type="match status" value="1"/>
</dbReference>
<evidence type="ECO:0000256" key="1">
    <source>
        <dbReference type="ARBA" id="ARBA00022801"/>
    </source>
</evidence>
<comment type="caution">
    <text evidence="5">The sequence shown here is derived from an EMBL/GenBank/DDBJ whole genome shotgun (WGS) entry which is preliminary data.</text>
</comment>
<dbReference type="SUPFAM" id="SSF81296">
    <property type="entry name" value="E set domains"/>
    <property type="match status" value="1"/>
</dbReference>
<proteinExistence type="predicted"/>
<dbReference type="AlphaFoldDB" id="A0A0M2HEC8"/>
<keyword evidence="2 5" id="KW-0326">Glycosidase</keyword>
<dbReference type="InterPro" id="IPR013780">
    <property type="entry name" value="Glyco_hydro_b"/>
</dbReference>
<dbReference type="PANTHER" id="PTHR10357:SF210">
    <property type="entry name" value="MALTODEXTRIN GLUCOSIDASE"/>
    <property type="match status" value="1"/>
</dbReference>
<protein>
    <submittedName>
        <fullName evidence="5">Maltodextrin glucosidase</fullName>
        <ecNumber evidence="5">3.2.1.20</ecNumber>
    </submittedName>
</protein>
<dbReference type="InterPro" id="IPR014756">
    <property type="entry name" value="Ig_E-set"/>
</dbReference>
<evidence type="ECO:0000259" key="4">
    <source>
        <dbReference type="SMART" id="SM00642"/>
    </source>
</evidence>
<dbReference type="InterPro" id="IPR017853">
    <property type="entry name" value="GH"/>
</dbReference>
<name>A0A0M2HEC8_MICTR</name>
<sequence length="679" mass="73453">MIEASTATARLTKGRAMTTVLPHHDGSPLHVSDLAPQLGDVVTVRLRVPAGYGPLAAVRTRSNPDHEPEWTDAAPLGSSDGWEWWEAPVTVRNPRHGYRWVLVHSADCGGDGRVEWLNQTGLHTIETLDAEDFALVASPAPPAWLTDSVMYQVFPDRFARSAQADAHPTPDWAIPADWDDPVDPVVPARSQQFYGGDLGGVIEKLDHLVSLGVNLLYLTPIFPAASNHRYDASSFDRVDPLLGGDEAYVRLIEAAHARGIRVIGDLTSNHSGDRHEWFQAALGHPGAPEEEFYYFTDDANTEYASWLGVPSLPKFNWASQELRDRFIEGPDSVVAKWLKPPYSADGWRIDVANMTGRLGSVDLNAEVRQLLRRTMIEINPDTILLGESTNDAASDLQGDGWHGAMTYPSFTRPVWGWLSEPTHAAYLTYDGREATEPWFFTQPIGGIPRYSARQFVDAVVRFTAGIPWRVRLGNMQPLDTHDTGRFATNAAPGTVPVAAGLMMTLPGLPVIFAGDEFGLVGVDGEASRTPIPWGTESEPEVAERLALYRELVALRHAHPVLSTGGLRWVHVDDESVVFVREAADETLLVLAAKGDADAEIPAGALPGAASAEALVGDATLAVADDGAVLLSADGPAFAVWRLSGVKVPAPEPRSATADEVSRGVVSADETTPAEQVESA</sequence>
<dbReference type="EC" id="3.2.1.20" evidence="5"/>
<evidence type="ECO:0000256" key="3">
    <source>
        <dbReference type="SAM" id="MobiDB-lite"/>
    </source>
</evidence>
<dbReference type="InterPro" id="IPR004185">
    <property type="entry name" value="Glyco_hydro_13_lg-like_dom"/>
</dbReference>
<feature type="compositionally biased region" description="Polar residues" evidence="3">
    <location>
        <begin position="668"/>
        <end position="679"/>
    </location>
</feature>
<dbReference type="PANTHER" id="PTHR10357">
    <property type="entry name" value="ALPHA-AMYLASE FAMILY MEMBER"/>
    <property type="match status" value="1"/>
</dbReference>